<accession>A0A8J5XPT6</accession>
<dbReference type="InterPro" id="IPR001660">
    <property type="entry name" value="SAM"/>
</dbReference>
<feature type="region of interest" description="Disordered" evidence="1">
    <location>
        <begin position="290"/>
        <end position="312"/>
    </location>
</feature>
<feature type="region of interest" description="Disordered" evidence="1">
    <location>
        <begin position="479"/>
        <end position="498"/>
    </location>
</feature>
<dbReference type="PROSITE" id="PS50105">
    <property type="entry name" value="SAM_DOMAIN"/>
    <property type="match status" value="1"/>
</dbReference>
<dbReference type="InterPro" id="IPR013761">
    <property type="entry name" value="SAM/pointed_sf"/>
</dbReference>
<dbReference type="PANTHER" id="PTHR14248">
    <property type="entry name" value="CYCLIN Y, ISOFORM A"/>
    <property type="match status" value="1"/>
</dbReference>
<organism evidence="3 4">
    <name type="scientific">Diacronema lutheri</name>
    <name type="common">Unicellular marine alga</name>
    <name type="synonym">Monochrysis lutheri</name>
    <dbReference type="NCBI Taxonomy" id="2081491"/>
    <lineage>
        <taxon>Eukaryota</taxon>
        <taxon>Haptista</taxon>
        <taxon>Haptophyta</taxon>
        <taxon>Pavlovophyceae</taxon>
        <taxon>Pavlovales</taxon>
        <taxon>Pavlovaceae</taxon>
        <taxon>Diacronema</taxon>
    </lineage>
</organism>
<dbReference type="AlphaFoldDB" id="A0A8J5XPT6"/>
<dbReference type="EMBL" id="JAGTXO010000017">
    <property type="protein sequence ID" value="KAG8463240.1"/>
    <property type="molecule type" value="Genomic_DNA"/>
</dbReference>
<name>A0A8J5XPT6_DIALT</name>
<dbReference type="SMART" id="SM00454">
    <property type="entry name" value="SAM"/>
    <property type="match status" value="1"/>
</dbReference>
<evidence type="ECO:0000259" key="2">
    <source>
        <dbReference type="PROSITE" id="PS50105"/>
    </source>
</evidence>
<dbReference type="OrthoDB" id="10250320at2759"/>
<feature type="compositionally biased region" description="Basic and acidic residues" evidence="1">
    <location>
        <begin position="489"/>
        <end position="498"/>
    </location>
</feature>
<evidence type="ECO:0000313" key="4">
    <source>
        <dbReference type="Proteomes" id="UP000751190"/>
    </source>
</evidence>
<feature type="region of interest" description="Disordered" evidence="1">
    <location>
        <begin position="195"/>
        <end position="223"/>
    </location>
</feature>
<feature type="compositionally biased region" description="Gly residues" evidence="1">
    <location>
        <begin position="296"/>
        <end position="312"/>
    </location>
</feature>
<dbReference type="Pfam" id="PF00536">
    <property type="entry name" value="SAM_1"/>
    <property type="match status" value="1"/>
</dbReference>
<dbReference type="Proteomes" id="UP000751190">
    <property type="component" value="Unassembled WGS sequence"/>
</dbReference>
<evidence type="ECO:0000256" key="1">
    <source>
        <dbReference type="SAM" id="MobiDB-lite"/>
    </source>
</evidence>
<dbReference type="InterPro" id="IPR013922">
    <property type="entry name" value="Cyclin_PHO80-like"/>
</dbReference>
<feature type="domain" description="SAM" evidence="2">
    <location>
        <begin position="1"/>
        <end position="64"/>
    </location>
</feature>
<keyword evidence="4" id="KW-1185">Reference proteome</keyword>
<protein>
    <recommendedName>
        <fullName evidence="2">SAM domain-containing protein</fullName>
    </recommendedName>
</protein>
<comment type="caution">
    <text evidence="3">The sequence shown here is derived from an EMBL/GenBank/DDBJ whole genome shotgun (WGS) entry which is preliminary data.</text>
</comment>
<reference evidence="3" key="1">
    <citation type="submission" date="2021-05" db="EMBL/GenBank/DDBJ databases">
        <title>The genome of the haptophyte Pavlova lutheri (Diacronema luteri, Pavlovales) - a model for lipid biosynthesis in eukaryotic algae.</title>
        <authorList>
            <person name="Hulatt C.J."/>
            <person name="Posewitz M.C."/>
        </authorList>
    </citation>
    <scope>NUCLEOTIDE SEQUENCE</scope>
    <source>
        <strain evidence="3">NIVA-4/92</strain>
    </source>
</reference>
<dbReference type="Pfam" id="PF08613">
    <property type="entry name" value="Cyclin"/>
    <property type="match status" value="1"/>
</dbReference>
<gene>
    <name evidence="3" type="ORF">KFE25_011237</name>
</gene>
<dbReference type="CDD" id="cd09487">
    <property type="entry name" value="SAM_superfamily"/>
    <property type="match status" value="1"/>
</dbReference>
<dbReference type="InterPro" id="IPR036915">
    <property type="entry name" value="Cyclin-like_sf"/>
</dbReference>
<dbReference type="Gene3D" id="1.10.472.10">
    <property type="entry name" value="Cyclin-like"/>
    <property type="match status" value="1"/>
</dbReference>
<dbReference type="SUPFAM" id="SSF47954">
    <property type="entry name" value="Cyclin-like"/>
    <property type="match status" value="1"/>
</dbReference>
<proteinExistence type="predicted"/>
<dbReference type="CDD" id="cd20540">
    <property type="entry name" value="CYCLIN_CCNY_like"/>
    <property type="match status" value="1"/>
</dbReference>
<dbReference type="Gene3D" id="1.10.150.50">
    <property type="entry name" value="Transcription Factor, Ets-1"/>
    <property type="match status" value="1"/>
</dbReference>
<evidence type="ECO:0000313" key="3">
    <source>
        <dbReference type="EMBL" id="KAG8463240.1"/>
    </source>
</evidence>
<sequence length="498" mass="50642">MASEASGWLQAIGLQKYGPHFEAAKVETLRQVHALDETRLREMGVTVPGHVRRILLAQAELEKQLVALALEAGQDDEKDEDVDEARDVLRSPQYNSAFSLGIASAAPSAKAAAAAAAAAATSCGALPAAAPRSKFNSTSSLYIYSTISTPDVHEIVFCVAVVLLDRIGEGEEARAQAQAQAQTVARAQAQAAKAGSAAAERGTGWLGGARRPEGEGTGVDGAGAGAGVGVGAGAGDGGGGGGGGGSGGGDGGGGGGGGGGGVGGGGGGVDPLCDFATAPLGIRSKPLHVLRAPNDGDGGTAGADGGGGGDGGDGVAALTRTAADAHLKAECESSEELTEVDIFRAVKTIHEQAGLSSEVLIIALLFTERLRQLAGLPLLLSNWQPIFVTALLVAQKVWDDASLLNLDFATVVAPYTVSELNAMELRFLTLIEYNVAISAKTYAAYYFELRTLCEKEERAFSLKPLSTAEASRLQSKTAAMEEGLKSAGVRREWASSAR</sequence>
<dbReference type="GO" id="GO:0019901">
    <property type="term" value="F:protein kinase binding"/>
    <property type="evidence" value="ECO:0007669"/>
    <property type="project" value="InterPro"/>
</dbReference>
<dbReference type="SUPFAM" id="SSF47769">
    <property type="entry name" value="SAM/Pointed domain"/>
    <property type="match status" value="1"/>
</dbReference>